<proteinExistence type="predicted"/>
<keyword evidence="2" id="KW-1185">Reference proteome</keyword>
<dbReference type="EMBL" id="CM043799">
    <property type="protein sequence ID" value="KAI4804448.1"/>
    <property type="molecule type" value="Genomic_DNA"/>
</dbReference>
<evidence type="ECO:0000313" key="2">
    <source>
        <dbReference type="Proteomes" id="UP001057452"/>
    </source>
</evidence>
<evidence type="ECO:0000313" key="1">
    <source>
        <dbReference type="EMBL" id="KAI4804448.1"/>
    </source>
</evidence>
<comment type="caution">
    <text evidence="1">The sequence shown here is derived from an EMBL/GenBank/DDBJ whole genome shotgun (WGS) entry which is preliminary data.</text>
</comment>
<organism evidence="1 2">
    <name type="scientific">Chaenocephalus aceratus</name>
    <name type="common">Blackfin icefish</name>
    <name type="synonym">Chaenichthys aceratus</name>
    <dbReference type="NCBI Taxonomy" id="36190"/>
    <lineage>
        <taxon>Eukaryota</taxon>
        <taxon>Metazoa</taxon>
        <taxon>Chordata</taxon>
        <taxon>Craniata</taxon>
        <taxon>Vertebrata</taxon>
        <taxon>Euteleostomi</taxon>
        <taxon>Actinopterygii</taxon>
        <taxon>Neopterygii</taxon>
        <taxon>Teleostei</taxon>
        <taxon>Neoteleostei</taxon>
        <taxon>Acanthomorphata</taxon>
        <taxon>Eupercaria</taxon>
        <taxon>Perciformes</taxon>
        <taxon>Notothenioidei</taxon>
        <taxon>Channichthyidae</taxon>
        <taxon>Chaenocephalus</taxon>
    </lineage>
</organism>
<sequence length="217" mass="24210">MYISEHLRQGNGPHPEKRCVTLPIQHLLMLRIPPNSFAWYSPPLTTSGREQHIDAGVPVMFSRCSASALTGTYLSCSNGSFSPSCTHSLSHCLVRDTSLAVQTRLVFHPASLAISQWLPPPPHQSKIIRRRRRPNSGPSKSSHKHKMRASIEPPSPPPGAHRPCRESKQTADGDSGVKSGQLSNERDYESVVMMKMRQAAERQKLIEQMQKEDDEEA</sequence>
<protein>
    <submittedName>
        <fullName evidence="1">Uncharacterized protein</fullName>
    </submittedName>
</protein>
<gene>
    <name evidence="1" type="ORF">KUCAC02_026077</name>
</gene>
<name>A0ACB9VWF3_CHAAC</name>
<reference evidence="1" key="1">
    <citation type="submission" date="2022-05" db="EMBL/GenBank/DDBJ databases">
        <title>Chromosome-level genome of Chaenocephalus aceratus.</title>
        <authorList>
            <person name="Park H."/>
        </authorList>
    </citation>
    <scope>NUCLEOTIDE SEQUENCE</scope>
    <source>
        <strain evidence="1">KU_202001</strain>
    </source>
</reference>
<accession>A0ACB9VWF3</accession>
<dbReference type="Proteomes" id="UP001057452">
    <property type="component" value="Chromosome 15"/>
</dbReference>